<name>A0A8J2P0S6_9HEXA</name>
<accession>A0A8J2P0S6</accession>
<evidence type="ECO:0000313" key="3">
    <source>
        <dbReference type="Proteomes" id="UP000708208"/>
    </source>
</evidence>
<evidence type="ECO:0000256" key="1">
    <source>
        <dbReference type="SAM" id="MobiDB-lite"/>
    </source>
</evidence>
<protein>
    <submittedName>
        <fullName evidence="2">Uncharacterized protein</fullName>
    </submittedName>
</protein>
<sequence>MYVRHNDFVKLCRIRSTLAPWSGNVVRIFYRDIPDTFTAITHSSSVHEVSRSQNQRHEAIRFIIVTRKTLLGPLLPSNYSVPGDLLSRIFTCPHIVVHHQRNSPSHILIPNNFCGCDFLQHKVKESNRKNVPQAPSMEEAKDSTKTFAERFAEDPVYGNNSPFDYRSTAEKPFDSALPPRRTSLDDLGTGLGAPRRPLFESRGLTPDLDDFRPSRPRLNFGERLLEAAGRRPEVRFGDDTNFGRAFTPDLDDPFEEPFFQRKKLLPPRSADAAFGSEDPFKKRFEALNFDDDEDFMSNAKKDTESIVAGFRSRMRARRQRDEEAAEDSPFESRVDKIRSRAKARLAELEDGLPSLSLRDTSRSRGLRDLDDLESSLSSNVGASKSLRISKRSIKTTVDTD</sequence>
<organism evidence="2 3">
    <name type="scientific">Allacma fusca</name>
    <dbReference type="NCBI Taxonomy" id="39272"/>
    <lineage>
        <taxon>Eukaryota</taxon>
        <taxon>Metazoa</taxon>
        <taxon>Ecdysozoa</taxon>
        <taxon>Arthropoda</taxon>
        <taxon>Hexapoda</taxon>
        <taxon>Collembola</taxon>
        <taxon>Symphypleona</taxon>
        <taxon>Sminthuridae</taxon>
        <taxon>Allacma</taxon>
    </lineage>
</organism>
<proteinExistence type="predicted"/>
<dbReference type="AlphaFoldDB" id="A0A8J2P0S6"/>
<comment type="caution">
    <text evidence="2">The sequence shown here is derived from an EMBL/GenBank/DDBJ whole genome shotgun (WGS) entry which is preliminary data.</text>
</comment>
<feature type="region of interest" description="Disordered" evidence="1">
    <location>
        <begin position="168"/>
        <end position="215"/>
    </location>
</feature>
<dbReference type="Proteomes" id="UP000708208">
    <property type="component" value="Unassembled WGS sequence"/>
</dbReference>
<keyword evidence="3" id="KW-1185">Reference proteome</keyword>
<dbReference type="EMBL" id="CAJVCH010153391">
    <property type="protein sequence ID" value="CAG7727745.1"/>
    <property type="molecule type" value="Genomic_DNA"/>
</dbReference>
<reference evidence="2" key="1">
    <citation type="submission" date="2021-06" db="EMBL/GenBank/DDBJ databases">
        <authorList>
            <person name="Hodson N. C."/>
            <person name="Mongue J. A."/>
            <person name="Jaron S. K."/>
        </authorList>
    </citation>
    <scope>NUCLEOTIDE SEQUENCE</scope>
</reference>
<evidence type="ECO:0000313" key="2">
    <source>
        <dbReference type="EMBL" id="CAG7727745.1"/>
    </source>
</evidence>
<gene>
    <name evidence="2" type="ORF">AFUS01_LOCUS16575</name>
</gene>